<sequence length="251" mass="29293">MDIRHTIGEKPKVDFDRVKISIASSEKIKSWSWGEVMKPETINYRTFKPEKEGLFCAKIFGPINDYECLCGKYKRMKYRGIICERCGVEVTRSKVRRERMGHIQLASPVAHIWFFKGAPSRIGLVLDLSIKDLEKILYFESYIVTDSGDTPLRENQLLTEEEYKDAQEKFGDKFEASIGAEAIKKLLERIDINKEAERLRELMKNETSQQRKLRHAKRLRVFKALKKSGNRPYWMILDVIPVIPPDLRPLV</sequence>
<evidence type="ECO:0000256" key="3">
    <source>
        <dbReference type="ARBA" id="ARBA00022679"/>
    </source>
</evidence>
<proteinExistence type="predicted"/>
<dbReference type="EMBL" id="BARS01037010">
    <property type="protein sequence ID" value="GAG21437.1"/>
    <property type="molecule type" value="Genomic_DNA"/>
</dbReference>
<feature type="coiled-coil region" evidence="7">
    <location>
        <begin position="189"/>
        <end position="216"/>
    </location>
</feature>
<dbReference type="GO" id="GO:0000428">
    <property type="term" value="C:DNA-directed RNA polymerase complex"/>
    <property type="evidence" value="ECO:0007669"/>
    <property type="project" value="UniProtKB-KW"/>
</dbReference>
<comment type="catalytic activity">
    <reaction evidence="6">
        <text>RNA(n) + a ribonucleoside 5'-triphosphate = RNA(n+1) + diphosphate</text>
        <dbReference type="Rhea" id="RHEA:21248"/>
        <dbReference type="Rhea" id="RHEA-COMP:14527"/>
        <dbReference type="Rhea" id="RHEA-COMP:17342"/>
        <dbReference type="ChEBI" id="CHEBI:33019"/>
        <dbReference type="ChEBI" id="CHEBI:61557"/>
        <dbReference type="ChEBI" id="CHEBI:140395"/>
        <dbReference type="EC" id="2.7.7.6"/>
    </reaction>
</comment>
<keyword evidence="2" id="KW-0240">DNA-directed RNA polymerase</keyword>
<reference evidence="9" key="1">
    <citation type="journal article" date="2014" name="Front. Microbiol.">
        <title>High frequency of phylogenetically diverse reductive dehalogenase-homologous genes in deep subseafloor sedimentary metagenomes.</title>
        <authorList>
            <person name="Kawai M."/>
            <person name="Futagami T."/>
            <person name="Toyoda A."/>
            <person name="Takaki Y."/>
            <person name="Nishi S."/>
            <person name="Hori S."/>
            <person name="Arai W."/>
            <person name="Tsubouchi T."/>
            <person name="Morono Y."/>
            <person name="Uchiyama I."/>
            <person name="Ito T."/>
            <person name="Fujiyama A."/>
            <person name="Inagaki F."/>
            <person name="Takami H."/>
        </authorList>
    </citation>
    <scope>NUCLEOTIDE SEQUENCE</scope>
    <source>
        <strain evidence="9">Expedition CK06-06</strain>
    </source>
</reference>
<name>X0WE40_9ZZZZ</name>
<dbReference type="InterPro" id="IPR045867">
    <property type="entry name" value="DNA-dir_RpoC_beta_prime"/>
</dbReference>
<accession>X0WE40</accession>
<dbReference type="PANTHER" id="PTHR19376">
    <property type="entry name" value="DNA-DIRECTED RNA POLYMERASE"/>
    <property type="match status" value="1"/>
</dbReference>
<evidence type="ECO:0000313" key="9">
    <source>
        <dbReference type="EMBL" id="GAG21437.1"/>
    </source>
</evidence>
<keyword evidence="7" id="KW-0175">Coiled coil</keyword>
<evidence type="ECO:0000256" key="1">
    <source>
        <dbReference type="ARBA" id="ARBA00012418"/>
    </source>
</evidence>
<dbReference type="SUPFAM" id="SSF64484">
    <property type="entry name" value="beta and beta-prime subunits of DNA dependent RNA-polymerase"/>
    <property type="match status" value="1"/>
</dbReference>
<dbReference type="Pfam" id="PF04997">
    <property type="entry name" value="RNA_pol_Rpb1_1"/>
    <property type="match status" value="1"/>
</dbReference>
<dbReference type="Gene3D" id="4.10.860.120">
    <property type="entry name" value="RNA polymerase II, clamp domain"/>
    <property type="match status" value="1"/>
</dbReference>
<evidence type="ECO:0000256" key="6">
    <source>
        <dbReference type="ARBA" id="ARBA00048552"/>
    </source>
</evidence>
<evidence type="ECO:0000256" key="4">
    <source>
        <dbReference type="ARBA" id="ARBA00022695"/>
    </source>
</evidence>
<dbReference type="InterPro" id="IPR044893">
    <property type="entry name" value="RNA_pol_Rpb1_clamp_domain"/>
</dbReference>
<evidence type="ECO:0000259" key="8">
    <source>
        <dbReference type="Pfam" id="PF04997"/>
    </source>
</evidence>
<evidence type="ECO:0000256" key="2">
    <source>
        <dbReference type="ARBA" id="ARBA00022478"/>
    </source>
</evidence>
<keyword evidence="4" id="KW-0548">Nucleotidyltransferase</keyword>
<feature type="domain" description="RNA polymerase Rpb1" evidence="8">
    <location>
        <begin position="14"/>
        <end position="251"/>
    </location>
</feature>
<protein>
    <recommendedName>
        <fullName evidence="1">DNA-directed RNA polymerase</fullName>
        <ecNumber evidence="1">2.7.7.6</ecNumber>
    </recommendedName>
</protein>
<dbReference type="InterPro" id="IPR007080">
    <property type="entry name" value="RNA_pol_Rpb1_1"/>
</dbReference>
<comment type="caution">
    <text evidence="9">The sequence shown here is derived from an EMBL/GenBank/DDBJ whole genome shotgun (WGS) entry which is preliminary data.</text>
</comment>
<gene>
    <name evidence="9" type="ORF">S01H1_56800</name>
</gene>
<evidence type="ECO:0000256" key="5">
    <source>
        <dbReference type="ARBA" id="ARBA00023163"/>
    </source>
</evidence>
<keyword evidence="3" id="KW-0808">Transferase</keyword>
<organism evidence="9">
    <name type="scientific">marine sediment metagenome</name>
    <dbReference type="NCBI Taxonomy" id="412755"/>
    <lineage>
        <taxon>unclassified sequences</taxon>
        <taxon>metagenomes</taxon>
        <taxon>ecological metagenomes</taxon>
    </lineage>
</organism>
<dbReference type="GO" id="GO:0003899">
    <property type="term" value="F:DNA-directed RNA polymerase activity"/>
    <property type="evidence" value="ECO:0007669"/>
    <property type="project" value="UniProtKB-EC"/>
</dbReference>
<keyword evidence="5" id="KW-0804">Transcription</keyword>
<dbReference type="GO" id="GO:0003677">
    <property type="term" value="F:DNA binding"/>
    <property type="evidence" value="ECO:0007669"/>
    <property type="project" value="InterPro"/>
</dbReference>
<dbReference type="PANTHER" id="PTHR19376:SF54">
    <property type="entry name" value="DNA-DIRECTED RNA POLYMERASE SUBUNIT BETA"/>
    <property type="match status" value="1"/>
</dbReference>
<feature type="non-terminal residue" evidence="9">
    <location>
        <position position="251"/>
    </location>
</feature>
<dbReference type="GO" id="GO:0006351">
    <property type="term" value="P:DNA-templated transcription"/>
    <property type="evidence" value="ECO:0007669"/>
    <property type="project" value="InterPro"/>
</dbReference>
<dbReference type="AlphaFoldDB" id="X0WE40"/>
<dbReference type="EC" id="2.7.7.6" evidence="1"/>
<evidence type="ECO:0000256" key="7">
    <source>
        <dbReference type="SAM" id="Coils"/>
    </source>
</evidence>